<accession>A0A7V9AA78</accession>
<feature type="transmembrane region" description="Helical" evidence="7">
    <location>
        <begin position="97"/>
        <end position="119"/>
    </location>
</feature>
<feature type="transmembrane region" description="Helical" evidence="7">
    <location>
        <begin position="264"/>
        <end position="283"/>
    </location>
</feature>
<name>A0A7V9AA78_9BACT</name>
<feature type="transmembrane region" description="Helical" evidence="7">
    <location>
        <begin position="219"/>
        <end position="244"/>
    </location>
</feature>
<feature type="transmembrane region" description="Helical" evidence="7">
    <location>
        <begin position="406"/>
        <end position="428"/>
    </location>
</feature>
<gene>
    <name evidence="9" type="ORF">H0921_01145</name>
</gene>
<feature type="region of interest" description="Disordered" evidence="6">
    <location>
        <begin position="1"/>
        <end position="26"/>
    </location>
</feature>
<feature type="domain" description="ABC-2 type transporter transmembrane" evidence="8">
    <location>
        <begin position="403"/>
        <end position="551"/>
    </location>
</feature>
<dbReference type="InterPro" id="IPR051449">
    <property type="entry name" value="ABC-2_transporter_component"/>
</dbReference>
<feature type="transmembrane region" description="Helical" evidence="7">
    <location>
        <begin position="449"/>
        <end position="474"/>
    </location>
</feature>
<feature type="transmembrane region" description="Helical" evidence="7">
    <location>
        <begin position="67"/>
        <end position="85"/>
    </location>
</feature>
<feature type="transmembrane region" description="Helical" evidence="7">
    <location>
        <begin position="322"/>
        <end position="344"/>
    </location>
</feature>
<comment type="caution">
    <text evidence="9">The sequence shown here is derived from an EMBL/GenBank/DDBJ whole genome shotgun (WGS) entry which is preliminary data.</text>
</comment>
<evidence type="ECO:0000256" key="7">
    <source>
        <dbReference type="SAM" id="Phobius"/>
    </source>
</evidence>
<evidence type="ECO:0000256" key="1">
    <source>
        <dbReference type="ARBA" id="ARBA00004651"/>
    </source>
</evidence>
<keyword evidence="3 7" id="KW-0812">Transmembrane</keyword>
<feature type="transmembrane region" description="Helical" evidence="7">
    <location>
        <begin position="574"/>
        <end position="593"/>
    </location>
</feature>
<feature type="transmembrane region" description="Helical" evidence="7">
    <location>
        <begin position="489"/>
        <end position="510"/>
    </location>
</feature>
<evidence type="ECO:0000256" key="2">
    <source>
        <dbReference type="ARBA" id="ARBA00022475"/>
    </source>
</evidence>
<feature type="transmembrane region" description="Helical" evidence="7">
    <location>
        <begin position="517"/>
        <end position="538"/>
    </location>
</feature>
<keyword evidence="2" id="KW-1003">Cell membrane</keyword>
<dbReference type="Pfam" id="PF12698">
    <property type="entry name" value="ABC2_membrane_3"/>
    <property type="match status" value="1"/>
</dbReference>
<evidence type="ECO:0000259" key="8">
    <source>
        <dbReference type="Pfam" id="PF12698"/>
    </source>
</evidence>
<feature type="transmembrane region" description="Helical" evidence="7">
    <location>
        <begin position="290"/>
        <end position="310"/>
    </location>
</feature>
<organism evidence="9 10">
    <name type="scientific">Thermogemmata fonticola</name>
    <dbReference type="NCBI Taxonomy" id="2755323"/>
    <lineage>
        <taxon>Bacteria</taxon>
        <taxon>Pseudomonadati</taxon>
        <taxon>Planctomycetota</taxon>
        <taxon>Planctomycetia</taxon>
        <taxon>Gemmatales</taxon>
        <taxon>Gemmataceae</taxon>
        <taxon>Thermogemmata</taxon>
    </lineage>
</organism>
<dbReference type="InterPro" id="IPR013525">
    <property type="entry name" value="ABC2_TM"/>
</dbReference>
<protein>
    <submittedName>
        <fullName evidence="9">ABC transporter permease</fullName>
    </submittedName>
</protein>
<comment type="subcellular location">
    <subcellularLocation>
        <location evidence="1">Cell membrane</location>
        <topology evidence="1">Multi-pass membrane protein</topology>
    </subcellularLocation>
</comment>
<reference evidence="9 10" key="1">
    <citation type="submission" date="2020-07" db="EMBL/GenBank/DDBJ databases">
        <title>Thermogemmata thermophila gen. nov., sp. nov., a novel moderate thermophilic planctomycete from a Kamchatka hot spring.</title>
        <authorList>
            <person name="Elcheninov A.G."/>
            <person name="Podosokorskaya O.A."/>
            <person name="Kovaleva O.L."/>
            <person name="Novikov A."/>
            <person name="Bonch-Osmolovskaya E.A."/>
            <person name="Toshchakov S.V."/>
            <person name="Kublanov I.V."/>
        </authorList>
    </citation>
    <scope>NUCLEOTIDE SEQUENCE [LARGE SCALE GENOMIC DNA]</scope>
    <source>
        <strain evidence="9 10">2918</strain>
    </source>
</reference>
<dbReference type="PANTHER" id="PTHR30294:SF29">
    <property type="entry name" value="MULTIDRUG ABC TRANSPORTER PERMEASE YBHS-RELATED"/>
    <property type="match status" value="1"/>
</dbReference>
<dbReference type="GO" id="GO:0140359">
    <property type="term" value="F:ABC-type transporter activity"/>
    <property type="evidence" value="ECO:0007669"/>
    <property type="project" value="InterPro"/>
</dbReference>
<keyword evidence="5 7" id="KW-0472">Membrane</keyword>
<evidence type="ECO:0000313" key="10">
    <source>
        <dbReference type="Proteomes" id="UP000542342"/>
    </source>
</evidence>
<evidence type="ECO:0000256" key="3">
    <source>
        <dbReference type="ARBA" id="ARBA00022692"/>
    </source>
</evidence>
<keyword evidence="10" id="KW-1185">Reference proteome</keyword>
<feature type="transmembrane region" description="Helical" evidence="7">
    <location>
        <begin position="365"/>
        <end position="386"/>
    </location>
</feature>
<feature type="transmembrane region" description="Helical" evidence="7">
    <location>
        <begin position="162"/>
        <end position="182"/>
    </location>
</feature>
<dbReference type="AlphaFoldDB" id="A0A7V9AA78"/>
<dbReference type="Proteomes" id="UP000542342">
    <property type="component" value="Unassembled WGS sequence"/>
</dbReference>
<dbReference type="RefSeq" id="WP_194536185.1">
    <property type="nucleotide sequence ID" value="NZ_JACEFB010000001.1"/>
</dbReference>
<dbReference type="EMBL" id="JACEFB010000001">
    <property type="protein sequence ID" value="MBA2224763.1"/>
    <property type="molecule type" value="Genomic_DNA"/>
</dbReference>
<proteinExistence type="predicted"/>
<evidence type="ECO:0000313" key="9">
    <source>
        <dbReference type="EMBL" id="MBA2224763.1"/>
    </source>
</evidence>
<sequence length="599" mass="65783">MIETPVKSSDKTENSIAVGETPPSPILEEGPSLPRLIGFTGLFLFILGTVAVVANRATETPRLISESMGFFAIAVGLSLMFYHAITDSNIEIRRLYGGFALLILFYALAVSLIPGPVFASGVPDKHIGHNLLPWGVGSAGVALLFFFPFLRHETEEAYRRTALFGVLGIGALLTVGSIAAGLLFPTFLVGPGLALALLGLGFLWLFLSQVDTTQGLGYTVAVAMGTIGGLLLGYGILWPSVHALLYDGPTSLRLATGELSFKAVLWRLLTAVVFALPAGIAWLNRSALWWRVLASLFSGIGVVAVILSLFSRPIHSPPTPFLVPNGLILMGLGVIHLLFSLSYISDSQFVALARRELSAYFLSPIGYLVLGGMVMLQWIGYYLFIFQLVRAGQFGEALPEPIVSDYYNLLMVFAVMVQVPALTMRLLAEERRTGTLEVLLTAPVNEWPVVLSKFLATWLFFLISWLPSGLYLIALRMEVESPFDYRPLLSFYASLMAQGVAFVGMGLFFSSLTRNQIIAAVFTFVGMMFFLLCYIIRLQQSGSILPQILQMALGRLSFYHMWEESLAGRLPMRDALMFVSLGVFWLFLTVKVLEARKWL</sequence>
<dbReference type="GO" id="GO:0005886">
    <property type="term" value="C:plasma membrane"/>
    <property type="evidence" value="ECO:0007669"/>
    <property type="project" value="UniProtKB-SubCell"/>
</dbReference>
<feature type="transmembrane region" description="Helical" evidence="7">
    <location>
        <begin position="188"/>
        <end position="207"/>
    </location>
</feature>
<evidence type="ECO:0000256" key="4">
    <source>
        <dbReference type="ARBA" id="ARBA00022989"/>
    </source>
</evidence>
<feature type="transmembrane region" description="Helical" evidence="7">
    <location>
        <begin position="36"/>
        <end position="55"/>
    </location>
</feature>
<feature type="transmembrane region" description="Helical" evidence="7">
    <location>
        <begin position="131"/>
        <end position="150"/>
    </location>
</feature>
<keyword evidence="4 7" id="KW-1133">Transmembrane helix</keyword>
<dbReference type="PANTHER" id="PTHR30294">
    <property type="entry name" value="MEMBRANE COMPONENT OF ABC TRANSPORTER YHHJ-RELATED"/>
    <property type="match status" value="1"/>
</dbReference>
<evidence type="ECO:0000256" key="6">
    <source>
        <dbReference type="SAM" id="MobiDB-lite"/>
    </source>
</evidence>
<evidence type="ECO:0000256" key="5">
    <source>
        <dbReference type="ARBA" id="ARBA00023136"/>
    </source>
</evidence>